<feature type="compositionally biased region" description="Low complexity" evidence="1">
    <location>
        <begin position="309"/>
        <end position="320"/>
    </location>
</feature>
<sequence length="332" mass="37028">MSAFMYGTSQPYRSVRCGDVIIHRHLQLAISYHQREELSWDAYLRYAPKGPLRSCCSSNCCSWKLKTPIQDAPNNLQRLLQSHTFSIKKSSWRASGSAMTEISQGHISPSAAEKHTGSGHDSLIETAKQHIDQQLILEGRRKFSNHLEDHVLDYFHNNPINIEACLTTCIKLFGNVVNNPTEEKYRKVKAASNTLKNTVLVVKGGEDLLLHAGWTPRVIEMEKHWVFDAAADSVRFGVLKEALHLTERALHTVHEKAEKKRKEREEKLHKESAEKERIKLAIEEDKAARRQRAELMALGAAASPPPPSAASTGSAGASPTRRSPAGAAPKPH</sequence>
<evidence type="ECO:0000313" key="4">
    <source>
        <dbReference type="Proteomes" id="UP000001058"/>
    </source>
</evidence>
<dbReference type="KEGG" id="vcn:VOLCADRAFT_105420"/>
<dbReference type="PANTHER" id="PTHR23153">
    <property type="entry name" value="UBX-RELATED"/>
    <property type="match status" value="1"/>
</dbReference>
<dbReference type="SUPFAM" id="SSF143503">
    <property type="entry name" value="PUG domain-like"/>
    <property type="match status" value="1"/>
</dbReference>
<dbReference type="CDD" id="cd09212">
    <property type="entry name" value="PUB"/>
    <property type="match status" value="1"/>
</dbReference>
<dbReference type="Proteomes" id="UP000001058">
    <property type="component" value="Unassembled WGS sequence"/>
</dbReference>
<feature type="domain" description="PUB" evidence="2">
    <location>
        <begin position="162"/>
        <end position="228"/>
    </location>
</feature>
<feature type="region of interest" description="Disordered" evidence="1">
    <location>
        <begin position="255"/>
        <end position="279"/>
    </location>
</feature>
<gene>
    <name evidence="3" type="ORF">VOLCADRAFT_105420</name>
</gene>
<dbReference type="InParanoid" id="D8U0P2"/>
<protein>
    <recommendedName>
        <fullName evidence="2">PUB domain-containing protein</fullName>
    </recommendedName>
</protein>
<dbReference type="AlphaFoldDB" id="D8U0P2"/>
<dbReference type="InterPro" id="IPR018997">
    <property type="entry name" value="PUB_domain"/>
</dbReference>
<reference evidence="3 4" key="1">
    <citation type="journal article" date="2010" name="Science">
        <title>Genomic analysis of organismal complexity in the multicellular green alga Volvox carteri.</title>
        <authorList>
            <person name="Prochnik S.E."/>
            <person name="Umen J."/>
            <person name="Nedelcu A.M."/>
            <person name="Hallmann A."/>
            <person name="Miller S.M."/>
            <person name="Nishii I."/>
            <person name="Ferris P."/>
            <person name="Kuo A."/>
            <person name="Mitros T."/>
            <person name="Fritz-Laylin L.K."/>
            <person name="Hellsten U."/>
            <person name="Chapman J."/>
            <person name="Simakov O."/>
            <person name="Rensing S.A."/>
            <person name="Terry A."/>
            <person name="Pangilinan J."/>
            <person name="Kapitonov V."/>
            <person name="Jurka J."/>
            <person name="Salamov A."/>
            <person name="Shapiro H."/>
            <person name="Schmutz J."/>
            <person name="Grimwood J."/>
            <person name="Lindquist E."/>
            <person name="Lucas S."/>
            <person name="Grigoriev I.V."/>
            <person name="Schmitt R."/>
            <person name="Kirk D."/>
            <person name="Rokhsar D.S."/>
        </authorList>
    </citation>
    <scope>NUCLEOTIDE SEQUENCE [LARGE SCALE GENOMIC DNA]</scope>
    <source>
        <strain evidence="4">f. Nagariensis / Eve</strain>
    </source>
</reference>
<keyword evidence="4" id="KW-1185">Reference proteome</keyword>
<evidence type="ECO:0000256" key="1">
    <source>
        <dbReference type="SAM" id="MobiDB-lite"/>
    </source>
</evidence>
<name>D8U0P2_VOLCA</name>
<dbReference type="GeneID" id="9628451"/>
<dbReference type="Pfam" id="PF09409">
    <property type="entry name" value="PUB"/>
    <property type="match status" value="1"/>
</dbReference>
<proteinExistence type="predicted"/>
<dbReference type="InterPro" id="IPR036339">
    <property type="entry name" value="PUB-like_dom_sf"/>
</dbReference>
<dbReference type="eggNOG" id="ENOG502R788">
    <property type="taxonomic scope" value="Eukaryota"/>
</dbReference>
<evidence type="ECO:0000259" key="2">
    <source>
        <dbReference type="Pfam" id="PF09409"/>
    </source>
</evidence>
<dbReference type="RefSeq" id="XP_002952282.1">
    <property type="nucleotide sequence ID" value="XM_002952236.1"/>
</dbReference>
<dbReference type="GO" id="GO:0005737">
    <property type="term" value="C:cytoplasm"/>
    <property type="evidence" value="ECO:0007669"/>
    <property type="project" value="TreeGrafter"/>
</dbReference>
<dbReference type="OrthoDB" id="336240at2759"/>
<accession>D8U0P2</accession>
<dbReference type="PANTHER" id="PTHR23153:SF38">
    <property type="entry name" value="UBX DOMAIN-CONTAINING PROTEIN 6"/>
    <property type="match status" value="1"/>
</dbReference>
<evidence type="ECO:0000313" key="3">
    <source>
        <dbReference type="EMBL" id="EFJ46753.1"/>
    </source>
</evidence>
<dbReference type="Gene3D" id="1.20.58.2190">
    <property type="match status" value="1"/>
</dbReference>
<dbReference type="EMBL" id="GL378349">
    <property type="protein sequence ID" value="EFJ46753.1"/>
    <property type="molecule type" value="Genomic_DNA"/>
</dbReference>
<organism evidence="4">
    <name type="scientific">Volvox carteri f. nagariensis</name>
    <dbReference type="NCBI Taxonomy" id="3068"/>
    <lineage>
        <taxon>Eukaryota</taxon>
        <taxon>Viridiplantae</taxon>
        <taxon>Chlorophyta</taxon>
        <taxon>core chlorophytes</taxon>
        <taxon>Chlorophyceae</taxon>
        <taxon>CS clade</taxon>
        <taxon>Chlamydomonadales</taxon>
        <taxon>Volvocaceae</taxon>
        <taxon>Volvox</taxon>
    </lineage>
</organism>
<feature type="region of interest" description="Disordered" evidence="1">
    <location>
        <begin position="293"/>
        <end position="332"/>
    </location>
</feature>